<sequence length="280" mass="32398">MFSRIKLAIAVSGVLLLSACEKWPTPGEGPSLGYRLKAIQLGSDTVSPNFWKFDYNQQGKVTRITLTGTSQPAPYDTMINLKIRYNAQGRVSLVIPPAVSEFPPQPFQYHYDGYGRLKQLIQHKDGQTTDTATFFYKPNAGWEENPDIALHRSWYMDRSHFYFLDNKRNYKEISYGTGYHAVLLRYFFTYTNIINPEFDVLGDLRLTDLRILADDSQIFIMQQGYMLSRFMPKSSTTWYSNETTAGPSWEYTKDAQGRVSEVFEITPEGQRSRIKKYIYE</sequence>
<evidence type="ECO:0008006" key="3">
    <source>
        <dbReference type="Google" id="ProtNLM"/>
    </source>
</evidence>
<reference evidence="1" key="1">
    <citation type="submission" date="2022-10" db="EMBL/GenBank/DDBJ databases">
        <title>Chitinophaga sp. nov., isolated from soil.</title>
        <authorList>
            <person name="Jeon C.O."/>
        </authorList>
    </citation>
    <scope>NUCLEOTIDE SEQUENCE</scope>
    <source>
        <strain evidence="1">R8</strain>
    </source>
</reference>
<dbReference type="RefSeq" id="WP_264280514.1">
    <property type="nucleotide sequence ID" value="NZ_CP107006.1"/>
</dbReference>
<evidence type="ECO:0000313" key="1">
    <source>
        <dbReference type="EMBL" id="UYQ92220.1"/>
    </source>
</evidence>
<dbReference type="EMBL" id="CP107006">
    <property type="protein sequence ID" value="UYQ92220.1"/>
    <property type="molecule type" value="Genomic_DNA"/>
</dbReference>
<protein>
    <recommendedName>
        <fullName evidence="3">YD repeat-containing protein</fullName>
    </recommendedName>
</protein>
<dbReference type="PROSITE" id="PS51257">
    <property type="entry name" value="PROKAR_LIPOPROTEIN"/>
    <property type="match status" value="1"/>
</dbReference>
<organism evidence="1 2">
    <name type="scientific">Chitinophaga horti</name>
    <dbReference type="NCBI Taxonomy" id="2920382"/>
    <lineage>
        <taxon>Bacteria</taxon>
        <taxon>Pseudomonadati</taxon>
        <taxon>Bacteroidota</taxon>
        <taxon>Chitinophagia</taxon>
        <taxon>Chitinophagales</taxon>
        <taxon>Chitinophagaceae</taxon>
        <taxon>Chitinophaga</taxon>
    </lineage>
</organism>
<name>A0ABY6IXV1_9BACT</name>
<gene>
    <name evidence="1" type="ORF">MKQ68_19220</name>
</gene>
<evidence type="ECO:0000313" key="2">
    <source>
        <dbReference type="Proteomes" id="UP001162741"/>
    </source>
</evidence>
<dbReference type="Proteomes" id="UP001162741">
    <property type="component" value="Chromosome"/>
</dbReference>
<keyword evidence="2" id="KW-1185">Reference proteome</keyword>
<accession>A0ABY6IXV1</accession>
<proteinExistence type="predicted"/>